<dbReference type="GO" id="GO:0003824">
    <property type="term" value="F:catalytic activity"/>
    <property type="evidence" value="ECO:0007669"/>
    <property type="project" value="InterPro"/>
</dbReference>
<dbReference type="SFLD" id="SFLDS00029">
    <property type="entry name" value="Radical_SAM"/>
    <property type="match status" value="1"/>
</dbReference>
<dbReference type="EMBL" id="JACCQK010000094">
    <property type="protein sequence ID" value="MBG0778739.1"/>
    <property type="molecule type" value="Genomic_DNA"/>
</dbReference>
<name>A0A931CWL1_9BACT</name>
<gene>
    <name evidence="7" type="ORF">H0S81_02275</name>
</gene>
<sequence>MTLLSVLKTVTCLAKDRVPGQLVIQITNQCNATCPQCGMRKTADIRRTRLEADVIRQLLDAAGEKGVQAVSFTGGEPLLYLDPVMELISHAGRAGIPYIRTGTNGFLFCGSRQPGFRDRIKAMADKLAATPLRNFWISLDSAVPKVHEQMRGLPDVVRGIETAIPIFHDAGIFPSVNLGINRLVGGPSTRDLHRKGFSSDTAYLEAFYQRFHAAFDRFFRQVTRMGFTIANTCYPMSIEDTGSEDGLQAVYAATAGEAVVRFTREEKVALYQALAANVTRHRPYLRIFTPLSALHTLIAQHQALLPSPGPAVETAGCRGGTDYFFIGSDDGHTYPCGYRGREDLGPFPDLDLHALNPVPDCRQCDWECFRDPSELFSPLLDALHRPKRVLKRISHDPRFFSLWQKDLRYYAACGYFNGRKPPALSRLVRFTP</sequence>
<keyword evidence="5" id="KW-0411">Iron-sulfur</keyword>
<dbReference type="InterPro" id="IPR050377">
    <property type="entry name" value="Radical_SAM_PqqE_MftC-like"/>
</dbReference>
<accession>A0A931CWL1</accession>
<dbReference type="PANTHER" id="PTHR11228">
    <property type="entry name" value="RADICAL SAM DOMAIN PROTEIN"/>
    <property type="match status" value="1"/>
</dbReference>
<protein>
    <submittedName>
        <fullName evidence="7">Radical SAM protein</fullName>
    </submittedName>
</protein>
<dbReference type="GO" id="GO:0051536">
    <property type="term" value="F:iron-sulfur cluster binding"/>
    <property type="evidence" value="ECO:0007669"/>
    <property type="project" value="UniProtKB-KW"/>
</dbReference>
<dbReference type="AlphaFoldDB" id="A0A931CWL1"/>
<evidence type="ECO:0000313" key="7">
    <source>
        <dbReference type="EMBL" id="MBG0778739.1"/>
    </source>
</evidence>
<evidence type="ECO:0000256" key="2">
    <source>
        <dbReference type="ARBA" id="ARBA00022691"/>
    </source>
</evidence>
<dbReference type="Proteomes" id="UP000706172">
    <property type="component" value="Unassembled WGS sequence"/>
</dbReference>
<proteinExistence type="predicted"/>
<dbReference type="InterPro" id="IPR013785">
    <property type="entry name" value="Aldolase_TIM"/>
</dbReference>
<evidence type="ECO:0000256" key="1">
    <source>
        <dbReference type="ARBA" id="ARBA00001966"/>
    </source>
</evidence>
<dbReference type="PROSITE" id="PS51918">
    <property type="entry name" value="RADICAL_SAM"/>
    <property type="match status" value="1"/>
</dbReference>
<feature type="domain" description="Radical SAM core" evidence="6">
    <location>
        <begin position="16"/>
        <end position="244"/>
    </location>
</feature>
<organism evidence="7 8">
    <name type="scientific">Desulfotignum balticum</name>
    <dbReference type="NCBI Taxonomy" id="115781"/>
    <lineage>
        <taxon>Bacteria</taxon>
        <taxon>Pseudomonadati</taxon>
        <taxon>Thermodesulfobacteriota</taxon>
        <taxon>Desulfobacteria</taxon>
        <taxon>Desulfobacterales</taxon>
        <taxon>Desulfobacteraceae</taxon>
        <taxon>Desulfotignum</taxon>
    </lineage>
</organism>
<dbReference type="SUPFAM" id="SSF102114">
    <property type="entry name" value="Radical SAM enzymes"/>
    <property type="match status" value="1"/>
</dbReference>
<evidence type="ECO:0000313" key="8">
    <source>
        <dbReference type="Proteomes" id="UP000706172"/>
    </source>
</evidence>
<dbReference type="Pfam" id="PF04055">
    <property type="entry name" value="Radical_SAM"/>
    <property type="match status" value="1"/>
</dbReference>
<evidence type="ECO:0000259" key="6">
    <source>
        <dbReference type="PROSITE" id="PS51918"/>
    </source>
</evidence>
<keyword evidence="3" id="KW-0479">Metal-binding</keyword>
<dbReference type="CDD" id="cd01335">
    <property type="entry name" value="Radical_SAM"/>
    <property type="match status" value="1"/>
</dbReference>
<comment type="cofactor">
    <cofactor evidence="1">
        <name>[4Fe-4S] cluster</name>
        <dbReference type="ChEBI" id="CHEBI:49883"/>
    </cofactor>
</comment>
<comment type="caution">
    <text evidence="7">The sequence shown here is derived from an EMBL/GenBank/DDBJ whole genome shotgun (WGS) entry which is preliminary data.</text>
</comment>
<dbReference type="Gene3D" id="3.20.20.70">
    <property type="entry name" value="Aldolase class I"/>
    <property type="match status" value="1"/>
</dbReference>
<evidence type="ECO:0000256" key="4">
    <source>
        <dbReference type="ARBA" id="ARBA00023004"/>
    </source>
</evidence>
<keyword evidence="4" id="KW-0408">Iron</keyword>
<evidence type="ECO:0000256" key="3">
    <source>
        <dbReference type="ARBA" id="ARBA00022723"/>
    </source>
</evidence>
<dbReference type="SFLD" id="SFLDG01067">
    <property type="entry name" value="SPASM/twitch_domain_containing"/>
    <property type="match status" value="1"/>
</dbReference>
<dbReference type="GO" id="GO:0046872">
    <property type="term" value="F:metal ion binding"/>
    <property type="evidence" value="ECO:0007669"/>
    <property type="project" value="UniProtKB-KW"/>
</dbReference>
<dbReference type="PANTHER" id="PTHR11228:SF7">
    <property type="entry name" value="PQQA PEPTIDE CYCLASE"/>
    <property type="match status" value="1"/>
</dbReference>
<reference evidence="7" key="1">
    <citation type="submission" date="2020-07" db="EMBL/GenBank/DDBJ databases">
        <title>Severe corrosion of carbon steel in oil field produced water can be linked to methanogenic archaea containing a special type of NiFe hydrogenase.</title>
        <authorList>
            <person name="Lahme S."/>
            <person name="Mand J."/>
            <person name="Longwell J."/>
            <person name="Smith R."/>
            <person name="Enning D."/>
        </authorList>
    </citation>
    <scope>NUCLEOTIDE SEQUENCE</scope>
    <source>
        <strain evidence="7">MIC098Bin6</strain>
    </source>
</reference>
<dbReference type="InterPro" id="IPR058240">
    <property type="entry name" value="rSAM_sf"/>
</dbReference>
<dbReference type="InterPro" id="IPR007197">
    <property type="entry name" value="rSAM"/>
</dbReference>
<keyword evidence="2" id="KW-0949">S-adenosyl-L-methionine</keyword>
<evidence type="ECO:0000256" key="5">
    <source>
        <dbReference type="ARBA" id="ARBA00023014"/>
    </source>
</evidence>